<feature type="region of interest" description="Disordered" evidence="1">
    <location>
        <begin position="15"/>
        <end position="65"/>
    </location>
</feature>
<feature type="compositionally biased region" description="Basic and acidic residues" evidence="1">
    <location>
        <begin position="28"/>
        <end position="37"/>
    </location>
</feature>
<proteinExistence type="predicted"/>
<name>A0A811QT17_9POAL</name>
<feature type="compositionally biased region" description="Gly residues" evidence="1">
    <location>
        <begin position="48"/>
        <end position="60"/>
    </location>
</feature>
<evidence type="ECO:0000313" key="3">
    <source>
        <dbReference type="Proteomes" id="UP000604825"/>
    </source>
</evidence>
<protein>
    <submittedName>
        <fullName evidence="2">Uncharacterized protein</fullName>
    </submittedName>
</protein>
<reference evidence="2" key="1">
    <citation type="submission" date="2020-10" db="EMBL/GenBank/DDBJ databases">
        <authorList>
            <person name="Han B."/>
            <person name="Lu T."/>
            <person name="Zhao Q."/>
            <person name="Huang X."/>
            <person name="Zhao Y."/>
        </authorList>
    </citation>
    <scope>NUCLEOTIDE SEQUENCE</scope>
</reference>
<evidence type="ECO:0000256" key="1">
    <source>
        <dbReference type="SAM" id="MobiDB-lite"/>
    </source>
</evidence>
<keyword evidence="3" id="KW-1185">Reference proteome</keyword>
<sequence>MRSSSSSGWQCRSALLPSLHGSTGGWHRGSDGMEPPRRGSGGEVSSSGGSGGLDPGGGGSVDLTVRSPLAAGSTVSNAAAALPLPFFSRSDPALPLPDSAGIWRQVAWCGGGGQRWGVVVVAGGCGGGGGGGRRL</sequence>
<gene>
    <name evidence="2" type="ORF">NCGR_LOCUS47538</name>
</gene>
<dbReference type="Proteomes" id="UP000604825">
    <property type="component" value="Unassembled WGS sequence"/>
</dbReference>
<comment type="caution">
    <text evidence="2">The sequence shown here is derived from an EMBL/GenBank/DDBJ whole genome shotgun (WGS) entry which is preliminary data.</text>
</comment>
<dbReference type="EMBL" id="CAJGYO010000012">
    <property type="protein sequence ID" value="CAD6264233.1"/>
    <property type="molecule type" value="Genomic_DNA"/>
</dbReference>
<evidence type="ECO:0000313" key="2">
    <source>
        <dbReference type="EMBL" id="CAD6264233.1"/>
    </source>
</evidence>
<dbReference type="AlphaFoldDB" id="A0A811QT17"/>
<accession>A0A811QT17</accession>
<organism evidence="2 3">
    <name type="scientific">Miscanthus lutarioriparius</name>
    <dbReference type="NCBI Taxonomy" id="422564"/>
    <lineage>
        <taxon>Eukaryota</taxon>
        <taxon>Viridiplantae</taxon>
        <taxon>Streptophyta</taxon>
        <taxon>Embryophyta</taxon>
        <taxon>Tracheophyta</taxon>
        <taxon>Spermatophyta</taxon>
        <taxon>Magnoliopsida</taxon>
        <taxon>Liliopsida</taxon>
        <taxon>Poales</taxon>
        <taxon>Poaceae</taxon>
        <taxon>PACMAD clade</taxon>
        <taxon>Panicoideae</taxon>
        <taxon>Andropogonodae</taxon>
        <taxon>Andropogoneae</taxon>
        <taxon>Saccharinae</taxon>
        <taxon>Miscanthus</taxon>
    </lineage>
</organism>